<reference evidence="1" key="1">
    <citation type="submission" date="2022-08" db="UniProtKB">
        <authorList>
            <consortium name="EnsemblMetazoa"/>
        </authorList>
    </citation>
    <scope>IDENTIFICATION</scope>
    <source>
        <strain evidence="1">EBRO</strain>
    </source>
</reference>
<dbReference type="VEuPathDB" id="VectorBase:AATE000843"/>
<evidence type="ECO:0000313" key="1">
    <source>
        <dbReference type="EnsemblMetazoa" id="AATE000843-PA.1"/>
    </source>
</evidence>
<sequence length="123" mass="13559">MKVLPVAGRMSVGFHPAEPGEVIDRIGVTHGDAPHRRLVAAVPDPVELIGQHPQLRVGEVAQLQQDSYADDPLRPEQRVAKVGVQLRVVAKHLDLQVRNSRWVQFRLGGSQPRSRRLTSAGKV</sequence>
<dbReference type="EnsemblMetazoa" id="AATE000843-RA">
    <property type="protein sequence ID" value="AATE000843-PA.1"/>
    <property type="gene ID" value="AATE000843"/>
</dbReference>
<organism evidence="1">
    <name type="scientific">Anopheles atroparvus</name>
    <name type="common">European mosquito</name>
    <dbReference type="NCBI Taxonomy" id="41427"/>
    <lineage>
        <taxon>Eukaryota</taxon>
        <taxon>Metazoa</taxon>
        <taxon>Ecdysozoa</taxon>
        <taxon>Arthropoda</taxon>
        <taxon>Hexapoda</taxon>
        <taxon>Insecta</taxon>
        <taxon>Pterygota</taxon>
        <taxon>Neoptera</taxon>
        <taxon>Endopterygota</taxon>
        <taxon>Diptera</taxon>
        <taxon>Nematocera</taxon>
        <taxon>Culicoidea</taxon>
        <taxon>Culicidae</taxon>
        <taxon>Anophelinae</taxon>
        <taxon>Anopheles</taxon>
    </lineage>
</organism>
<dbReference type="AlphaFoldDB" id="A0A182IKF7"/>
<accession>A0A182IKF7</accession>
<protein>
    <submittedName>
        <fullName evidence="1">Uncharacterized protein</fullName>
    </submittedName>
</protein>
<name>A0A182IKF7_ANOAO</name>
<proteinExistence type="predicted"/>